<dbReference type="PANTHER" id="PTHR43798">
    <property type="entry name" value="MONOACYLGLYCEROL LIPASE"/>
    <property type="match status" value="1"/>
</dbReference>
<comment type="caution">
    <text evidence="2">The sequence shown here is derived from an EMBL/GenBank/DDBJ whole genome shotgun (WGS) entry which is preliminary data.</text>
</comment>
<dbReference type="Proteomes" id="UP000634647">
    <property type="component" value="Unassembled WGS sequence"/>
</dbReference>
<evidence type="ECO:0000313" key="4">
    <source>
        <dbReference type="Proteomes" id="UP000199541"/>
    </source>
</evidence>
<accession>A0AAN4UPB9</accession>
<reference evidence="2" key="3">
    <citation type="submission" date="2023-06" db="EMBL/GenBank/DDBJ databases">
        <authorList>
            <person name="Sun Q."/>
            <person name="Zhou Y."/>
        </authorList>
    </citation>
    <scope>NUCLEOTIDE SEQUENCE</scope>
    <source>
        <strain evidence="2">CGMCC 1.10859</strain>
    </source>
</reference>
<dbReference type="EMBL" id="BNAB01000003">
    <property type="protein sequence ID" value="GHD99991.1"/>
    <property type="molecule type" value="Genomic_DNA"/>
</dbReference>
<dbReference type="AlphaFoldDB" id="A0AAN4UPB9"/>
<reference evidence="3 4" key="2">
    <citation type="submission" date="2016-10" db="EMBL/GenBank/DDBJ databases">
        <authorList>
            <person name="Varghese N."/>
            <person name="Submissions S."/>
        </authorList>
    </citation>
    <scope>NUCLEOTIDE SEQUENCE [LARGE SCALE GENOMIC DNA]</scope>
    <source>
        <strain evidence="3 4">DSM 24802</strain>
    </source>
</reference>
<organism evidence="2 5">
    <name type="scientific">Allgaiera indica</name>
    <dbReference type="NCBI Taxonomy" id="765699"/>
    <lineage>
        <taxon>Bacteria</taxon>
        <taxon>Pseudomonadati</taxon>
        <taxon>Pseudomonadota</taxon>
        <taxon>Alphaproteobacteria</taxon>
        <taxon>Rhodobacterales</taxon>
        <taxon>Paracoccaceae</taxon>
        <taxon>Allgaiera</taxon>
    </lineage>
</organism>
<name>A0AAN4UPB9_9RHOB</name>
<evidence type="ECO:0000313" key="2">
    <source>
        <dbReference type="EMBL" id="GHD99991.1"/>
    </source>
</evidence>
<keyword evidence="4" id="KW-1185">Reference proteome</keyword>
<dbReference type="InterPro" id="IPR000073">
    <property type="entry name" value="AB_hydrolase_1"/>
</dbReference>
<dbReference type="Pfam" id="PF12697">
    <property type="entry name" value="Abhydrolase_6"/>
    <property type="match status" value="1"/>
</dbReference>
<dbReference type="SUPFAM" id="SSF53474">
    <property type="entry name" value="alpha/beta-Hydrolases"/>
    <property type="match status" value="1"/>
</dbReference>
<gene>
    <name evidence="2" type="ORF">GCM10008024_09920</name>
    <name evidence="3" type="ORF">SAMN05444006_103101</name>
</gene>
<sequence length="234" mass="25531">MPEPLVLIPGMMCDARAVWHQMIALSSRRAVMCAPPSRGISIEEMAQDILAGLPASFALAGQGLGANVALEILRRAPDRVSRLVLIAFSAQPEPAAQAVAREPRIVGAQTGRLAAVVDEELPVTWLADGDARQEIHDMVRDMALTLGEGAFVRQSRAMQRRPDQQAVLRRANLPALVICGADDPATLPRRHRFMAELMPQARCVEIVLCGHLPTMEQPRVVTDIIEEWLDQGVS</sequence>
<reference evidence="2" key="1">
    <citation type="journal article" date="2014" name="Int. J. Syst. Evol. Microbiol.">
        <title>Complete genome sequence of Corynebacterium casei LMG S-19264T (=DSM 44701T), isolated from a smear-ripened cheese.</title>
        <authorList>
            <consortium name="US DOE Joint Genome Institute (JGI-PGF)"/>
            <person name="Walter F."/>
            <person name="Albersmeier A."/>
            <person name="Kalinowski J."/>
            <person name="Ruckert C."/>
        </authorList>
    </citation>
    <scope>NUCLEOTIDE SEQUENCE</scope>
    <source>
        <strain evidence="2">CGMCC 1.10859</strain>
    </source>
</reference>
<dbReference type="EMBL" id="FNOB01000003">
    <property type="protein sequence ID" value="SDW39211.1"/>
    <property type="molecule type" value="Genomic_DNA"/>
</dbReference>
<dbReference type="InterPro" id="IPR050266">
    <property type="entry name" value="AB_hydrolase_sf"/>
</dbReference>
<evidence type="ECO:0000259" key="1">
    <source>
        <dbReference type="Pfam" id="PF12697"/>
    </source>
</evidence>
<dbReference type="PANTHER" id="PTHR43798:SF29">
    <property type="entry name" value="AB HYDROLASE-1 DOMAIN-CONTAINING PROTEIN"/>
    <property type="match status" value="1"/>
</dbReference>
<evidence type="ECO:0000313" key="3">
    <source>
        <dbReference type="EMBL" id="SDW39211.1"/>
    </source>
</evidence>
<keyword evidence="2" id="KW-0378">Hydrolase</keyword>
<evidence type="ECO:0000313" key="5">
    <source>
        <dbReference type="Proteomes" id="UP000634647"/>
    </source>
</evidence>
<protein>
    <submittedName>
        <fullName evidence="2">Hydrolase</fullName>
    </submittedName>
    <submittedName>
        <fullName evidence="3">Pimeloyl-ACP methyl ester carboxylesterase</fullName>
    </submittedName>
</protein>
<dbReference type="Gene3D" id="3.40.50.1820">
    <property type="entry name" value="alpha/beta hydrolase"/>
    <property type="match status" value="1"/>
</dbReference>
<dbReference type="InterPro" id="IPR029058">
    <property type="entry name" value="AB_hydrolase_fold"/>
</dbReference>
<dbReference type="Proteomes" id="UP000199541">
    <property type="component" value="Unassembled WGS sequence"/>
</dbReference>
<feature type="domain" description="AB hydrolase-1" evidence="1">
    <location>
        <begin position="5"/>
        <end position="223"/>
    </location>
</feature>
<proteinExistence type="predicted"/>
<dbReference type="RefSeq" id="WP_035842092.1">
    <property type="nucleotide sequence ID" value="NZ_BNAB01000003.1"/>
</dbReference>
<dbReference type="GO" id="GO:0016787">
    <property type="term" value="F:hydrolase activity"/>
    <property type="evidence" value="ECO:0007669"/>
    <property type="project" value="UniProtKB-KW"/>
</dbReference>